<proteinExistence type="predicted"/>
<name>A0AAW3ZKN8_9GAMM</name>
<evidence type="ECO:0000313" key="3">
    <source>
        <dbReference type="Proteomes" id="UP000613768"/>
    </source>
</evidence>
<evidence type="ECO:0000259" key="1">
    <source>
        <dbReference type="Pfam" id="PF07238"/>
    </source>
</evidence>
<reference evidence="2 3" key="1">
    <citation type="submission" date="2020-09" db="EMBL/GenBank/DDBJ databases">
        <title>Pseudoxanthomonas sp. CAU 1598 isolated from sand of Yaerae Beach.</title>
        <authorList>
            <person name="Kim W."/>
        </authorList>
    </citation>
    <scope>NUCLEOTIDE SEQUENCE [LARGE SCALE GENOMIC DNA]</scope>
    <source>
        <strain evidence="2 3">CAU 1598</strain>
    </source>
</reference>
<keyword evidence="3" id="KW-1185">Reference proteome</keyword>
<dbReference type="Proteomes" id="UP000613768">
    <property type="component" value="Unassembled WGS sequence"/>
</dbReference>
<evidence type="ECO:0000313" key="2">
    <source>
        <dbReference type="EMBL" id="MBD8526698.1"/>
    </source>
</evidence>
<protein>
    <submittedName>
        <fullName evidence="2">PilZ domain-containing protein</fullName>
    </submittedName>
</protein>
<dbReference type="EMBL" id="JACYTR010000028">
    <property type="protein sequence ID" value="MBD8526698.1"/>
    <property type="molecule type" value="Genomic_DNA"/>
</dbReference>
<dbReference type="Gene3D" id="2.40.10.220">
    <property type="entry name" value="predicted glycosyltransferase like domains"/>
    <property type="match status" value="1"/>
</dbReference>
<comment type="caution">
    <text evidence="2">The sequence shown here is derived from an EMBL/GenBank/DDBJ whole genome shotgun (WGS) entry which is preliminary data.</text>
</comment>
<dbReference type="Pfam" id="PF07238">
    <property type="entry name" value="PilZ"/>
    <property type="match status" value="1"/>
</dbReference>
<accession>A0AAW3ZKN8</accession>
<dbReference type="SUPFAM" id="SSF141371">
    <property type="entry name" value="PilZ domain-like"/>
    <property type="match status" value="1"/>
</dbReference>
<dbReference type="GO" id="GO:0035438">
    <property type="term" value="F:cyclic-di-GMP binding"/>
    <property type="evidence" value="ECO:0007669"/>
    <property type="project" value="InterPro"/>
</dbReference>
<gene>
    <name evidence="2" type="ORF">IFO71_13220</name>
</gene>
<feature type="domain" description="PilZ" evidence="1">
    <location>
        <begin position="15"/>
        <end position="104"/>
    </location>
</feature>
<dbReference type="AlphaFoldDB" id="A0AAW3ZKN8"/>
<dbReference type="RefSeq" id="WP_192030118.1">
    <property type="nucleotide sequence ID" value="NZ_JACYTR010000028.1"/>
</dbReference>
<organism evidence="2 3">
    <name type="scientific">Pseudomarimonas arenosa</name>
    <dbReference type="NCBI Taxonomy" id="2774145"/>
    <lineage>
        <taxon>Bacteria</taxon>
        <taxon>Pseudomonadati</taxon>
        <taxon>Pseudomonadota</taxon>
        <taxon>Gammaproteobacteria</taxon>
        <taxon>Lysobacterales</taxon>
        <taxon>Lysobacteraceae</taxon>
        <taxon>Pseudomarimonas</taxon>
    </lineage>
</organism>
<sequence>MSDFGGQAPGMRRSRSTLDKQARLLVGDSAFVCQIVDLSLSGVRLEPVSGLQLSVGQPVIFEVPTAGSAGASVEARVSRISDDVLALRFEHLNRSAENGLEAVLARQGRLLGALE</sequence>
<dbReference type="InterPro" id="IPR009875">
    <property type="entry name" value="PilZ_domain"/>
</dbReference>